<dbReference type="InterPro" id="IPR003448">
    <property type="entry name" value="Mopterin_biosynth_MoaE"/>
</dbReference>
<protein>
    <submittedName>
        <fullName evidence="1">MoaE-domain-containing protein</fullName>
    </submittedName>
</protein>
<gene>
    <name evidence="1" type="ORF">SISSUDRAFT_987759</name>
</gene>
<sequence>MTTEASYATSLRTEDGICSLTYEPLDVSAIIASVGDKAAGAQAIFIGTTRDNFQDKTVTRLEYQAYSKLAVATIANIIKEARQRAGPEPAARIIFSAVHHRLGEVPVGQASIVIAVSSPHRKQAFVACEYILEEVKAKAQIWKREYYVGHEDDEAQWKSNNAP</sequence>
<keyword evidence="2" id="KW-1185">Reference proteome</keyword>
<dbReference type="AlphaFoldDB" id="A0A166CGR6"/>
<dbReference type="Pfam" id="PF02391">
    <property type="entry name" value="MoaE"/>
    <property type="match status" value="1"/>
</dbReference>
<reference evidence="1 2" key="1">
    <citation type="journal article" date="2016" name="Mol. Biol. Evol.">
        <title>Comparative Genomics of Early-Diverging Mushroom-Forming Fungi Provides Insights into the Origins of Lignocellulose Decay Capabilities.</title>
        <authorList>
            <person name="Nagy L.G."/>
            <person name="Riley R."/>
            <person name="Tritt A."/>
            <person name="Adam C."/>
            <person name="Daum C."/>
            <person name="Floudas D."/>
            <person name="Sun H."/>
            <person name="Yadav J.S."/>
            <person name="Pangilinan J."/>
            <person name="Larsson K.H."/>
            <person name="Matsuura K."/>
            <person name="Barry K."/>
            <person name="Labutti K."/>
            <person name="Kuo R."/>
            <person name="Ohm R.A."/>
            <person name="Bhattacharya S.S."/>
            <person name="Shirouzu T."/>
            <person name="Yoshinaga Y."/>
            <person name="Martin F.M."/>
            <person name="Grigoriev I.V."/>
            <person name="Hibbett D.S."/>
        </authorList>
    </citation>
    <scope>NUCLEOTIDE SEQUENCE [LARGE SCALE GENOMIC DNA]</scope>
    <source>
        <strain evidence="1 2">HHB10207 ss-3</strain>
    </source>
</reference>
<dbReference type="Proteomes" id="UP000076798">
    <property type="component" value="Unassembled WGS sequence"/>
</dbReference>
<dbReference type="GO" id="GO:0006777">
    <property type="term" value="P:Mo-molybdopterin cofactor biosynthetic process"/>
    <property type="evidence" value="ECO:0007669"/>
    <property type="project" value="InterPro"/>
</dbReference>
<evidence type="ECO:0000313" key="2">
    <source>
        <dbReference type="Proteomes" id="UP000076798"/>
    </source>
</evidence>
<dbReference type="STRING" id="1314776.A0A166CGR6"/>
<dbReference type="SUPFAM" id="SSF54690">
    <property type="entry name" value="Molybdopterin synthase subunit MoaE"/>
    <property type="match status" value="1"/>
</dbReference>
<accession>A0A166CGR6</accession>
<dbReference type="Gene3D" id="3.90.1170.40">
    <property type="entry name" value="Molybdopterin biosynthesis MoaE subunit"/>
    <property type="match status" value="1"/>
</dbReference>
<evidence type="ECO:0000313" key="1">
    <source>
        <dbReference type="EMBL" id="KZT37433.1"/>
    </source>
</evidence>
<dbReference type="CDD" id="cd00756">
    <property type="entry name" value="MoaE"/>
    <property type="match status" value="1"/>
</dbReference>
<name>A0A166CGR6_9AGAM</name>
<dbReference type="PANTHER" id="PTHR23404">
    <property type="entry name" value="MOLYBDOPTERIN SYNTHASE RELATED"/>
    <property type="match status" value="1"/>
</dbReference>
<dbReference type="EMBL" id="KV428084">
    <property type="protein sequence ID" value="KZT37433.1"/>
    <property type="molecule type" value="Genomic_DNA"/>
</dbReference>
<dbReference type="OrthoDB" id="5531344at2759"/>
<organism evidence="1 2">
    <name type="scientific">Sistotremastrum suecicum HHB10207 ss-3</name>
    <dbReference type="NCBI Taxonomy" id="1314776"/>
    <lineage>
        <taxon>Eukaryota</taxon>
        <taxon>Fungi</taxon>
        <taxon>Dikarya</taxon>
        <taxon>Basidiomycota</taxon>
        <taxon>Agaricomycotina</taxon>
        <taxon>Agaricomycetes</taxon>
        <taxon>Sistotremastrales</taxon>
        <taxon>Sistotremastraceae</taxon>
        <taxon>Sistotremastrum</taxon>
    </lineage>
</organism>
<proteinExistence type="predicted"/>
<dbReference type="InterPro" id="IPR036563">
    <property type="entry name" value="MoaE_sf"/>
</dbReference>